<feature type="binding site" evidence="2">
    <location>
        <position position="101"/>
    </location>
    <ligand>
        <name>Fe cation</name>
        <dbReference type="ChEBI" id="CHEBI:24875"/>
    </ligand>
</feature>
<comment type="cofactor">
    <cofactor evidence="2">
        <name>Fe cation</name>
        <dbReference type="ChEBI" id="CHEBI:24875"/>
    </cofactor>
    <text evidence="2">Binds 1 Fe cation per subunit.</text>
</comment>
<organism evidence="6 7">
    <name type="scientific">Echinicola pacifica</name>
    <dbReference type="NCBI Taxonomy" id="346377"/>
    <lineage>
        <taxon>Bacteria</taxon>
        <taxon>Pseudomonadati</taxon>
        <taxon>Bacteroidota</taxon>
        <taxon>Cytophagia</taxon>
        <taxon>Cytophagales</taxon>
        <taxon>Cyclobacteriaceae</taxon>
        <taxon>Echinicola</taxon>
    </lineage>
</organism>
<keyword evidence="2" id="KW-0479">Metal-binding</keyword>
<dbReference type="PIRSF" id="PIRSF006232">
    <property type="entry name" value="Pirin"/>
    <property type="match status" value="1"/>
</dbReference>
<evidence type="ECO:0000256" key="1">
    <source>
        <dbReference type="ARBA" id="ARBA00008416"/>
    </source>
</evidence>
<dbReference type="PANTHER" id="PTHR13903">
    <property type="entry name" value="PIRIN-RELATED"/>
    <property type="match status" value="1"/>
</dbReference>
<feature type="binding site" evidence="2">
    <location>
        <position position="57"/>
    </location>
    <ligand>
        <name>Fe cation</name>
        <dbReference type="ChEBI" id="CHEBI:24875"/>
    </ligand>
</feature>
<dbReference type="PANTHER" id="PTHR13903:SF8">
    <property type="entry name" value="PIRIN"/>
    <property type="match status" value="1"/>
</dbReference>
<dbReference type="InterPro" id="IPR008778">
    <property type="entry name" value="Pirin_C_dom"/>
</dbReference>
<name>A0A918Q2N0_9BACT</name>
<evidence type="ECO:0000259" key="5">
    <source>
        <dbReference type="Pfam" id="PF05726"/>
    </source>
</evidence>
<accession>A0A918Q2N0</accession>
<feature type="domain" description="Pirin N-terminal" evidence="4">
    <location>
        <begin position="27"/>
        <end position="124"/>
    </location>
</feature>
<gene>
    <name evidence="6" type="ORF">GCM10007049_26190</name>
</gene>
<feature type="binding site" evidence="2">
    <location>
        <position position="59"/>
    </location>
    <ligand>
        <name>Fe cation</name>
        <dbReference type="ChEBI" id="CHEBI:24875"/>
    </ligand>
</feature>
<sequence length="289" mass="32465">MSNKDLIIPERSRDIGDFLVGRLLPFREKRMVGPFVFMDHMGPSTVGPGHYMDIGQHPHLGLSTLTFLLEGEMMHEDSLGTKQRIKPGSVNWMTAGSGVTHTERSPIDLRDGGSYPIHGYQIWVALPKDKELISPSFHHFEASQLPYWEDGAAAITLVAGKGFGKESPVPVHSPLFMLDIKVSADYDLEIAEQLQGEIGIAVVDGEVNACDQIVRKDHLLVSKVDNQCALKIKKDSHILVFGGDPFPEKRYIDWNFVFSEKEPIQMAKERWIKKDWPMVSGDTSYIPWP</sequence>
<comment type="caution">
    <text evidence="6">The sequence shown here is derived from an EMBL/GenBank/DDBJ whole genome shotgun (WGS) entry which is preliminary data.</text>
</comment>
<dbReference type="Proteomes" id="UP000619457">
    <property type="component" value="Unassembled WGS sequence"/>
</dbReference>
<protein>
    <recommendedName>
        <fullName evidence="8">Pirin</fullName>
    </recommendedName>
</protein>
<dbReference type="AlphaFoldDB" id="A0A918Q2N0"/>
<evidence type="ECO:0000313" key="7">
    <source>
        <dbReference type="Proteomes" id="UP000619457"/>
    </source>
</evidence>
<feature type="binding site" evidence="2">
    <location>
        <position position="103"/>
    </location>
    <ligand>
        <name>Fe cation</name>
        <dbReference type="ChEBI" id="CHEBI:24875"/>
    </ligand>
</feature>
<keyword evidence="2" id="KW-0408">Iron</keyword>
<dbReference type="InterPro" id="IPR011051">
    <property type="entry name" value="RmlC_Cupin_sf"/>
</dbReference>
<dbReference type="EMBL" id="BMWX01000004">
    <property type="protein sequence ID" value="GGZ31690.1"/>
    <property type="molecule type" value="Genomic_DNA"/>
</dbReference>
<dbReference type="Pfam" id="PF02678">
    <property type="entry name" value="Pirin"/>
    <property type="match status" value="1"/>
</dbReference>
<dbReference type="Pfam" id="PF05726">
    <property type="entry name" value="Pirin_C"/>
    <property type="match status" value="1"/>
</dbReference>
<evidence type="ECO:0008006" key="8">
    <source>
        <dbReference type="Google" id="ProtNLM"/>
    </source>
</evidence>
<evidence type="ECO:0000259" key="4">
    <source>
        <dbReference type="Pfam" id="PF02678"/>
    </source>
</evidence>
<dbReference type="RefSeq" id="WP_018474835.1">
    <property type="nucleotide sequence ID" value="NZ_BMWX01000004.1"/>
</dbReference>
<reference evidence="6" key="1">
    <citation type="journal article" date="2014" name="Int. J. Syst. Evol. Microbiol.">
        <title>Complete genome sequence of Corynebacterium casei LMG S-19264T (=DSM 44701T), isolated from a smear-ripened cheese.</title>
        <authorList>
            <consortium name="US DOE Joint Genome Institute (JGI-PGF)"/>
            <person name="Walter F."/>
            <person name="Albersmeier A."/>
            <person name="Kalinowski J."/>
            <person name="Ruckert C."/>
        </authorList>
    </citation>
    <scope>NUCLEOTIDE SEQUENCE</scope>
    <source>
        <strain evidence="6">KCTC 12368</strain>
    </source>
</reference>
<keyword evidence="7" id="KW-1185">Reference proteome</keyword>
<evidence type="ECO:0000313" key="6">
    <source>
        <dbReference type="EMBL" id="GGZ31690.1"/>
    </source>
</evidence>
<dbReference type="Gene3D" id="2.60.120.10">
    <property type="entry name" value="Jelly Rolls"/>
    <property type="match status" value="2"/>
</dbReference>
<feature type="domain" description="Pirin C-terminal" evidence="5">
    <location>
        <begin position="177"/>
        <end position="272"/>
    </location>
</feature>
<evidence type="ECO:0000256" key="3">
    <source>
        <dbReference type="RuleBase" id="RU003457"/>
    </source>
</evidence>
<evidence type="ECO:0000256" key="2">
    <source>
        <dbReference type="PIRSR" id="PIRSR006232-1"/>
    </source>
</evidence>
<dbReference type="InterPro" id="IPR003829">
    <property type="entry name" value="Pirin_N_dom"/>
</dbReference>
<reference evidence="6" key="2">
    <citation type="submission" date="2020-09" db="EMBL/GenBank/DDBJ databases">
        <authorList>
            <person name="Sun Q."/>
            <person name="Kim S."/>
        </authorList>
    </citation>
    <scope>NUCLEOTIDE SEQUENCE</scope>
    <source>
        <strain evidence="6">KCTC 12368</strain>
    </source>
</reference>
<dbReference type="GO" id="GO:0046872">
    <property type="term" value="F:metal ion binding"/>
    <property type="evidence" value="ECO:0007669"/>
    <property type="project" value="UniProtKB-KW"/>
</dbReference>
<dbReference type="SUPFAM" id="SSF51182">
    <property type="entry name" value="RmlC-like cupins"/>
    <property type="match status" value="1"/>
</dbReference>
<proteinExistence type="inferred from homology"/>
<dbReference type="InterPro" id="IPR014710">
    <property type="entry name" value="RmlC-like_jellyroll"/>
</dbReference>
<dbReference type="InterPro" id="IPR012093">
    <property type="entry name" value="Pirin"/>
</dbReference>
<dbReference type="CDD" id="cd02909">
    <property type="entry name" value="cupin_pirin_N"/>
    <property type="match status" value="1"/>
</dbReference>
<comment type="similarity">
    <text evidence="1 3">Belongs to the pirin family.</text>
</comment>